<evidence type="ECO:0000313" key="4">
    <source>
        <dbReference type="Proteomes" id="UP000235005"/>
    </source>
</evidence>
<dbReference type="RefSeq" id="WP_101517907.1">
    <property type="nucleotide sequence ID" value="NZ_PKUS01000008.1"/>
</dbReference>
<proteinExistence type="predicted"/>
<organism evidence="3 4">
    <name type="scientific">Pseudohalioglobus lutimaris</name>
    <dbReference type="NCBI Taxonomy" id="1737061"/>
    <lineage>
        <taxon>Bacteria</taxon>
        <taxon>Pseudomonadati</taxon>
        <taxon>Pseudomonadota</taxon>
        <taxon>Gammaproteobacteria</taxon>
        <taxon>Cellvibrionales</taxon>
        <taxon>Halieaceae</taxon>
        <taxon>Pseudohalioglobus</taxon>
    </lineage>
</organism>
<evidence type="ECO:0000256" key="2">
    <source>
        <dbReference type="SAM" id="SignalP"/>
    </source>
</evidence>
<sequence length="575" mass="62850">MFLARCFLLACLSLALTACGGGSSGSGGSARPEPGPDPVPAPVPDPDPPPSTPVLSGIEAASRLASRATFGMSYAGIEAMHALGEEAWIERQFQQPISYHDPVVSELERRQDAGDLAALEAEINQPELFFRRLAWWHQTVTAEDQLRQRVAYALSQIMVVSDNLDDLVLYPHTLSDYYDTLLQHSFGNYRDLLRAVTLHPAMGVYLSHLGNALADPDANRFPDENYAREVMQLLTIGLYELNVDGTEKRDAQGQLIATYDNDDIREFARVFTGLNFGQSTGPWQRRQPNFTAPMEMFEAFHDPGEKRLLRGQIVPAGQPGMEDIEAALDNLFQHPNVGPFIGRQLIQRLVMSNPSADYVQRVAEAFNGGSAGERGDMRAVIRAVLLDPEARALPDVNATGGKLREPLLRAIAPIRQLNVTSPDGFYANSGFAVQQTIGQHPLSAPSVFNFYLPGHSPLGDIAAQDLVAPEFQITNSTTVVSISNLLDAAVLAGQWNDLAIPPFQPARADLGEYLAVADDPRALLDRIDLVMAYGTLSESTRESILASIELIEDLEIRVRAAIYLVLVSPDQAVEL</sequence>
<dbReference type="Proteomes" id="UP000235005">
    <property type="component" value="Unassembled WGS sequence"/>
</dbReference>
<accession>A0A2N5X423</accession>
<keyword evidence="4" id="KW-1185">Reference proteome</keyword>
<feature type="chain" id="PRO_5015008591" evidence="2">
    <location>
        <begin position="19"/>
        <end position="575"/>
    </location>
</feature>
<reference evidence="3 4" key="1">
    <citation type="submission" date="2018-01" db="EMBL/GenBank/DDBJ databases">
        <title>The draft genome sequence of Halioglobus lutimaris HF004.</title>
        <authorList>
            <person name="Du Z.-J."/>
            <person name="Shi M.-J."/>
        </authorList>
    </citation>
    <scope>NUCLEOTIDE SEQUENCE [LARGE SCALE GENOMIC DNA]</scope>
    <source>
        <strain evidence="3 4">HF004</strain>
    </source>
</reference>
<evidence type="ECO:0000256" key="1">
    <source>
        <dbReference type="SAM" id="MobiDB-lite"/>
    </source>
</evidence>
<dbReference type="OrthoDB" id="9772295at2"/>
<comment type="caution">
    <text evidence="3">The sequence shown here is derived from an EMBL/GenBank/DDBJ whole genome shotgun (WGS) entry which is preliminary data.</text>
</comment>
<feature type="signal peptide" evidence="2">
    <location>
        <begin position="1"/>
        <end position="18"/>
    </location>
</feature>
<feature type="region of interest" description="Disordered" evidence="1">
    <location>
        <begin position="22"/>
        <end position="51"/>
    </location>
</feature>
<evidence type="ECO:0000313" key="3">
    <source>
        <dbReference type="EMBL" id="PLW69239.1"/>
    </source>
</evidence>
<gene>
    <name evidence="3" type="ORF">C0039_09260</name>
</gene>
<keyword evidence="2" id="KW-0732">Signal</keyword>
<dbReference type="PANTHER" id="PTHR43737">
    <property type="entry name" value="BLL7424 PROTEIN"/>
    <property type="match status" value="1"/>
</dbReference>
<dbReference type="PANTHER" id="PTHR43737:SF1">
    <property type="entry name" value="DUF1501 DOMAIN-CONTAINING PROTEIN"/>
    <property type="match status" value="1"/>
</dbReference>
<dbReference type="AlphaFoldDB" id="A0A2N5X423"/>
<protein>
    <submittedName>
        <fullName evidence="3">DUF1800 domain-containing protein</fullName>
    </submittedName>
</protein>
<dbReference type="InterPro" id="IPR014917">
    <property type="entry name" value="DUF1800"/>
</dbReference>
<dbReference type="PROSITE" id="PS51257">
    <property type="entry name" value="PROKAR_LIPOPROTEIN"/>
    <property type="match status" value="1"/>
</dbReference>
<name>A0A2N5X423_9GAMM</name>
<dbReference type="Pfam" id="PF08811">
    <property type="entry name" value="DUF1800"/>
    <property type="match status" value="1"/>
</dbReference>
<dbReference type="EMBL" id="PKUS01000008">
    <property type="protein sequence ID" value="PLW69239.1"/>
    <property type="molecule type" value="Genomic_DNA"/>
</dbReference>
<feature type="compositionally biased region" description="Pro residues" evidence="1">
    <location>
        <begin position="33"/>
        <end position="51"/>
    </location>
</feature>